<keyword evidence="3" id="KW-1185">Reference proteome</keyword>
<protein>
    <submittedName>
        <fullName evidence="2">Uncharacterized protein</fullName>
    </submittedName>
</protein>
<dbReference type="GeneID" id="31360912"/>
<dbReference type="OMA" id="QEMGEND"/>
<organism evidence="2 3">
    <name type="scientific">Heterostelium pallidum (strain ATCC 26659 / Pp 5 / PN500)</name>
    <name type="common">Cellular slime mold</name>
    <name type="synonym">Polysphondylium pallidum</name>
    <dbReference type="NCBI Taxonomy" id="670386"/>
    <lineage>
        <taxon>Eukaryota</taxon>
        <taxon>Amoebozoa</taxon>
        <taxon>Evosea</taxon>
        <taxon>Eumycetozoa</taxon>
        <taxon>Dictyostelia</taxon>
        <taxon>Acytosteliales</taxon>
        <taxon>Acytosteliaceae</taxon>
        <taxon>Heterostelium</taxon>
    </lineage>
</organism>
<feature type="region of interest" description="Disordered" evidence="1">
    <location>
        <begin position="31"/>
        <end position="85"/>
    </location>
</feature>
<evidence type="ECO:0000313" key="3">
    <source>
        <dbReference type="Proteomes" id="UP000001396"/>
    </source>
</evidence>
<gene>
    <name evidence="2" type="ORF">PPL_05427</name>
</gene>
<evidence type="ECO:0000256" key="1">
    <source>
        <dbReference type="SAM" id="MobiDB-lite"/>
    </source>
</evidence>
<dbReference type="AlphaFoldDB" id="D3BA52"/>
<evidence type="ECO:0000313" key="2">
    <source>
        <dbReference type="EMBL" id="EFA81439.1"/>
    </source>
</evidence>
<reference evidence="2 3" key="1">
    <citation type="journal article" date="2011" name="Genome Res.">
        <title>Phylogeny-wide analysis of social amoeba genomes highlights ancient origins for complex intercellular communication.</title>
        <authorList>
            <person name="Heidel A.J."/>
            <person name="Lawal H.M."/>
            <person name="Felder M."/>
            <person name="Schilde C."/>
            <person name="Helps N.R."/>
            <person name="Tunggal B."/>
            <person name="Rivero F."/>
            <person name="John U."/>
            <person name="Schleicher M."/>
            <person name="Eichinger L."/>
            <person name="Platzer M."/>
            <person name="Noegel A.A."/>
            <person name="Schaap P."/>
            <person name="Gloeckner G."/>
        </authorList>
    </citation>
    <scope>NUCLEOTIDE SEQUENCE [LARGE SCALE GENOMIC DNA]</scope>
    <source>
        <strain evidence="3">ATCC 26659 / Pp 5 / PN500</strain>
    </source>
</reference>
<dbReference type="InParanoid" id="D3BA52"/>
<sequence>MSKKVTFIRNLVRVQPEPWFVTKRGGLQEVFKVHPEEADQEMGENDNENDDEVEVDDQEEVEEDEDEDEDNPNQLEAEQDDDFDEDLYEDKVAYDESHQNEKMQLDRHMKQSRQLFLRKRWVQRIKWGQFLTYTVDNYETLRESNINRILAINQDQPNQTFYYDTIKLSSIAREDAMDRLVMYKIERKNKWL</sequence>
<name>D3BA52_HETP5</name>
<dbReference type="EMBL" id="ADBJ01000025">
    <property type="protein sequence ID" value="EFA81439.1"/>
    <property type="molecule type" value="Genomic_DNA"/>
</dbReference>
<proteinExistence type="predicted"/>
<comment type="caution">
    <text evidence="2">The sequence shown here is derived from an EMBL/GenBank/DDBJ whole genome shotgun (WGS) entry which is preliminary data.</text>
</comment>
<dbReference type="RefSeq" id="XP_020433557.1">
    <property type="nucleotide sequence ID" value="XM_020576308.1"/>
</dbReference>
<dbReference type="Proteomes" id="UP000001396">
    <property type="component" value="Unassembled WGS sequence"/>
</dbReference>
<feature type="compositionally biased region" description="Acidic residues" evidence="1">
    <location>
        <begin position="38"/>
        <end position="85"/>
    </location>
</feature>
<accession>D3BA52</accession>